<feature type="region of interest" description="Disordered" evidence="1">
    <location>
        <begin position="1"/>
        <end position="107"/>
    </location>
</feature>
<dbReference type="InterPro" id="IPR025558">
    <property type="entry name" value="DUF4283"/>
</dbReference>
<proteinExistence type="predicted"/>
<accession>A0ABQ7D1M7</accession>
<dbReference type="Pfam" id="PF14111">
    <property type="entry name" value="DUF4283"/>
    <property type="match status" value="1"/>
</dbReference>
<feature type="region of interest" description="Disordered" evidence="1">
    <location>
        <begin position="130"/>
        <end position="194"/>
    </location>
</feature>
<feature type="compositionally biased region" description="Pro residues" evidence="1">
    <location>
        <begin position="180"/>
        <end position="192"/>
    </location>
</feature>
<evidence type="ECO:0000256" key="1">
    <source>
        <dbReference type="SAM" id="MobiDB-lite"/>
    </source>
</evidence>
<feature type="compositionally biased region" description="Polar residues" evidence="1">
    <location>
        <begin position="170"/>
        <end position="179"/>
    </location>
</feature>
<dbReference type="EMBL" id="QGKV02000759">
    <property type="protein sequence ID" value="KAF3565828.1"/>
    <property type="molecule type" value="Genomic_DNA"/>
</dbReference>
<evidence type="ECO:0000259" key="2">
    <source>
        <dbReference type="Pfam" id="PF14111"/>
    </source>
</evidence>
<gene>
    <name evidence="3" type="ORF">DY000_02011638</name>
</gene>
<name>A0ABQ7D1M7_BRACR</name>
<comment type="caution">
    <text evidence="3">The sequence shown here is derived from an EMBL/GenBank/DDBJ whole genome shotgun (WGS) entry which is preliminary data.</text>
</comment>
<sequence length="308" mass="33382">MSEKGNPWFSLERASGLIPPPVTAGSTPLLPPPDPPDPLPSASSLFESQFPTLSKTTAHPSLSKKQTSHLSETASLGKDLSKSTGQNTSTNSIDAGSMEFTSGSGNVATTTVHVNSSEDIFKGFTALPSKHSSPLLPDYSSSSQKTRLPATKNPPKLKSKIFIPLPPRPSANSTKTSTQDPPPSETPAPPPAKTWAQKAYPIADRSLKRLAPISYSSTGVPQVTIPDEVFQQGADMHKEFIVGAFLAKMPSYQAIQSVLNYLWGKGQKLDIRTNLQDRTILVRIPNEFTRKKVLEKRLWYVGTAMFQV</sequence>
<feature type="compositionally biased region" description="Polar residues" evidence="1">
    <location>
        <begin position="41"/>
        <end position="74"/>
    </location>
</feature>
<dbReference type="Proteomes" id="UP000266723">
    <property type="component" value="Unassembled WGS sequence"/>
</dbReference>
<protein>
    <recommendedName>
        <fullName evidence="2">DUF4283 domain-containing protein</fullName>
    </recommendedName>
</protein>
<feature type="domain" description="DUF4283" evidence="2">
    <location>
        <begin position="235"/>
        <end position="306"/>
    </location>
</feature>
<reference evidence="3 4" key="1">
    <citation type="journal article" date="2020" name="BMC Genomics">
        <title>Intraspecific diversification of the crop wild relative Brassica cretica Lam. using demographic model selection.</title>
        <authorList>
            <person name="Kioukis A."/>
            <person name="Michalopoulou V.A."/>
            <person name="Briers L."/>
            <person name="Pirintsos S."/>
            <person name="Studholme D.J."/>
            <person name="Pavlidis P."/>
            <person name="Sarris P.F."/>
        </authorList>
    </citation>
    <scope>NUCLEOTIDE SEQUENCE [LARGE SCALE GENOMIC DNA]</scope>
    <source>
        <strain evidence="4">cv. PFS-1207/04</strain>
    </source>
</reference>
<feature type="compositionally biased region" description="Pro residues" evidence="1">
    <location>
        <begin position="29"/>
        <end position="39"/>
    </location>
</feature>
<evidence type="ECO:0000313" key="3">
    <source>
        <dbReference type="EMBL" id="KAF3565828.1"/>
    </source>
</evidence>
<evidence type="ECO:0000313" key="4">
    <source>
        <dbReference type="Proteomes" id="UP000266723"/>
    </source>
</evidence>
<feature type="compositionally biased region" description="Low complexity" evidence="1">
    <location>
        <begin position="132"/>
        <end position="143"/>
    </location>
</feature>
<keyword evidence="4" id="KW-1185">Reference proteome</keyword>
<feature type="compositionally biased region" description="Polar residues" evidence="1">
    <location>
        <begin position="82"/>
        <end position="107"/>
    </location>
</feature>
<organism evidence="3 4">
    <name type="scientific">Brassica cretica</name>
    <name type="common">Mustard</name>
    <dbReference type="NCBI Taxonomy" id="69181"/>
    <lineage>
        <taxon>Eukaryota</taxon>
        <taxon>Viridiplantae</taxon>
        <taxon>Streptophyta</taxon>
        <taxon>Embryophyta</taxon>
        <taxon>Tracheophyta</taxon>
        <taxon>Spermatophyta</taxon>
        <taxon>Magnoliopsida</taxon>
        <taxon>eudicotyledons</taxon>
        <taxon>Gunneridae</taxon>
        <taxon>Pentapetalae</taxon>
        <taxon>rosids</taxon>
        <taxon>malvids</taxon>
        <taxon>Brassicales</taxon>
        <taxon>Brassicaceae</taxon>
        <taxon>Brassiceae</taxon>
        <taxon>Brassica</taxon>
    </lineage>
</organism>